<feature type="region of interest" description="Disordered" evidence="1">
    <location>
        <begin position="149"/>
        <end position="210"/>
    </location>
</feature>
<gene>
    <name evidence="2" type="ORF">E4U13_000407</name>
</gene>
<comment type="caution">
    <text evidence="2">The sequence shown here is derived from an EMBL/GenBank/DDBJ whole genome shotgun (WGS) entry which is preliminary data.</text>
</comment>
<feature type="compositionally biased region" description="Pro residues" evidence="1">
    <location>
        <begin position="197"/>
        <end position="207"/>
    </location>
</feature>
<protein>
    <recommendedName>
        <fullName evidence="4">Myb/SANT-like domain-containing protein</fullName>
    </recommendedName>
</protein>
<name>A0A9P7Q9M1_9HYPO</name>
<organism evidence="2 3">
    <name type="scientific">Claviceps humidiphila</name>
    <dbReference type="NCBI Taxonomy" id="1294629"/>
    <lineage>
        <taxon>Eukaryota</taxon>
        <taxon>Fungi</taxon>
        <taxon>Dikarya</taxon>
        <taxon>Ascomycota</taxon>
        <taxon>Pezizomycotina</taxon>
        <taxon>Sordariomycetes</taxon>
        <taxon>Hypocreomycetidae</taxon>
        <taxon>Hypocreales</taxon>
        <taxon>Clavicipitaceae</taxon>
        <taxon>Claviceps</taxon>
    </lineage>
</organism>
<dbReference type="EMBL" id="SRQM01000011">
    <property type="protein sequence ID" value="KAG6123166.1"/>
    <property type="molecule type" value="Genomic_DNA"/>
</dbReference>
<sequence length="310" mass="34644">MPPTSNPTARPIVPRSRWSTEETLLLLELLLEARRDQQFNTNNEKMSAVRHVLKGFIPTLSSKFPHRKWKLMAIENRWLWLKGIWQAFRAAEAIPGTIYNDRTGMLQMSKQSAAVIESVHNRYGRYLITKRLPTNDIISRSEWEEIFSTPQSVARPAASSSRNAPSSIARSAASSSRNTPSSIARSAASSSRNTPATPTPSNGPPNLSPRSLQQERIMAQSSELSQIISNVLGPGPKKHIINSRAPGAEDMEKASKDCQLFFDEFGIHNMVKVIMWLKENAMNPPLWNSLSSKEAKMVLIETILGVELSR</sequence>
<proteinExistence type="predicted"/>
<accession>A0A9P7Q9M1</accession>
<evidence type="ECO:0000313" key="2">
    <source>
        <dbReference type="EMBL" id="KAG6123166.1"/>
    </source>
</evidence>
<evidence type="ECO:0008006" key="4">
    <source>
        <dbReference type="Google" id="ProtNLM"/>
    </source>
</evidence>
<feature type="compositionally biased region" description="Low complexity" evidence="1">
    <location>
        <begin position="154"/>
        <end position="196"/>
    </location>
</feature>
<evidence type="ECO:0000256" key="1">
    <source>
        <dbReference type="SAM" id="MobiDB-lite"/>
    </source>
</evidence>
<evidence type="ECO:0000313" key="3">
    <source>
        <dbReference type="Proteomes" id="UP000732380"/>
    </source>
</evidence>
<dbReference type="Proteomes" id="UP000732380">
    <property type="component" value="Unassembled WGS sequence"/>
</dbReference>
<reference evidence="2 3" key="1">
    <citation type="journal article" date="2020" name="bioRxiv">
        <title>Whole genome comparisons of ergot fungi reveals the divergence and evolution of species within the genus Claviceps are the result of varying mechanisms driving genome evolution and host range expansion.</title>
        <authorList>
            <person name="Wyka S.A."/>
            <person name="Mondo S.J."/>
            <person name="Liu M."/>
            <person name="Dettman J."/>
            <person name="Nalam V."/>
            <person name="Broders K.D."/>
        </authorList>
    </citation>
    <scope>NUCLEOTIDE SEQUENCE [LARGE SCALE GENOMIC DNA]</scope>
    <source>
        <strain evidence="2 3">LM576</strain>
    </source>
</reference>
<dbReference type="AlphaFoldDB" id="A0A9P7Q9M1"/>
<keyword evidence="3" id="KW-1185">Reference proteome</keyword>